<dbReference type="PROSITE" id="PS51007">
    <property type="entry name" value="CYTC"/>
    <property type="match status" value="1"/>
</dbReference>
<dbReference type="GO" id="GO:0009055">
    <property type="term" value="F:electron transfer activity"/>
    <property type="evidence" value="ECO:0007669"/>
    <property type="project" value="InterPro"/>
</dbReference>
<dbReference type="PANTHER" id="PTHR35008:SF4">
    <property type="entry name" value="BLL4482 PROTEIN"/>
    <property type="match status" value="1"/>
</dbReference>
<keyword evidence="2 4" id="KW-0479">Metal-binding</keyword>
<feature type="domain" description="Cytochrome c" evidence="7">
    <location>
        <begin position="14"/>
        <end position="107"/>
    </location>
</feature>
<comment type="caution">
    <text evidence="8">The sequence shown here is derived from an EMBL/GenBank/DDBJ whole genome shotgun (WGS) entry which is preliminary data.</text>
</comment>
<accession>A0A7C3HFB0</accession>
<dbReference type="SUPFAM" id="SSF46626">
    <property type="entry name" value="Cytochrome c"/>
    <property type="match status" value="1"/>
</dbReference>
<dbReference type="PANTHER" id="PTHR35008">
    <property type="entry name" value="BLL4482 PROTEIN-RELATED"/>
    <property type="match status" value="1"/>
</dbReference>
<proteinExistence type="predicted"/>
<dbReference type="Pfam" id="PF00034">
    <property type="entry name" value="Cytochrom_C"/>
    <property type="match status" value="1"/>
</dbReference>
<evidence type="ECO:0000256" key="6">
    <source>
        <dbReference type="SAM" id="SignalP"/>
    </source>
</evidence>
<feature type="region of interest" description="Disordered" evidence="5">
    <location>
        <begin position="128"/>
        <end position="150"/>
    </location>
</feature>
<dbReference type="InterPro" id="IPR051459">
    <property type="entry name" value="Cytochrome_c-type_DH"/>
</dbReference>
<reference evidence="8" key="1">
    <citation type="journal article" date="2020" name="mSystems">
        <title>Genome- and Community-Level Interaction Insights into Carbon Utilization and Element Cycling Functions of Hydrothermarchaeota in Hydrothermal Sediment.</title>
        <authorList>
            <person name="Zhou Z."/>
            <person name="Liu Y."/>
            <person name="Xu W."/>
            <person name="Pan J."/>
            <person name="Luo Z.H."/>
            <person name="Li M."/>
        </authorList>
    </citation>
    <scope>NUCLEOTIDE SEQUENCE [LARGE SCALE GENOMIC DNA]</scope>
    <source>
        <strain evidence="8">SpSt-524</strain>
    </source>
</reference>
<keyword evidence="1 4" id="KW-0349">Heme</keyword>
<name>A0A7C3HFB0_MEIRU</name>
<dbReference type="EMBL" id="DSWI01000021">
    <property type="protein sequence ID" value="HFG21078.1"/>
    <property type="molecule type" value="Genomic_DNA"/>
</dbReference>
<evidence type="ECO:0000256" key="3">
    <source>
        <dbReference type="ARBA" id="ARBA00023004"/>
    </source>
</evidence>
<gene>
    <name evidence="8" type="ORF">ENS82_10235</name>
</gene>
<evidence type="ECO:0000256" key="2">
    <source>
        <dbReference type="ARBA" id="ARBA00022723"/>
    </source>
</evidence>
<dbReference type="RefSeq" id="WP_409658591.1">
    <property type="nucleotide sequence ID" value="NZ_JBKBUW010000067.1"/>
</dbReference>
<evidence type="ECO:0000256" key="1">
    <source>
        <dbReference type="ARBA" id="ARBA00022617"/>
    </source>
</evidence>
<sequence>MRYLVGLLAILSLALAQSGPQLYQQNCAFCHGDNGQGRPGAFPPLAAHAPELVKTPEGRLHLINALLFGMQGPVRVKGSTYNGVMPAFSQLSDDQIATVLNHILNAWGNDKLLPRDHRPITAAEVRDARSVPNRPTPQQIGNARSRINVP</sequence>
<protein>
    <submittedName>
        <fullName evidence="8">Cytochrome c</fullName>
    </submittedName>
</protein>
<dbReference type="Gene3D" id="1.10.760.10">
    <property type="entry name" value="Cytochrome c-like domain"/>
    <property type="match status" value="1"/>
</dbReference>
<organism evidence="8">
    <name type="scientific">Meiothermus ruber</name>
    <dbReference type="NCBI Taxonomy" id="277"/>
    <lineage>
        <taxon>Bacteria</taxon>
        <taxon>Thermotogati</taxon>
        <taxon>Deinococcota</taxon>
        <taxon>Deinococci</taxon>
        <taxon>Thermales</taxon>
        <taxon>Thermaceae</taxon>
        <taxon>Meiothermus</taxon>
    </lineage>
</organism>
<keyword evidence="6" id="KW-0732">Signal</keyword>
<evidence type="ECO:0000313" key="8">
    <source>
        <dbReference type="EMBL" id="HFG21078.1"/>
    </source>
</evidence>
<dbReference type="InterPro" id="IPR036909">
    <property type="entry name" value="Cyt_c-like_dom_sf"/>
</dbReference>
<dbReference type="GO" id="GO:0046872">
    <property type="term" value="F:metal ion binding"/>
    <property type="evidence" value="ECO:0007669"/>
    <property type="project" value="UniProtKB-KW"/>
</dbReference>
<dbReference type="GO" id="GO:0020037">
    <property type="term" value="F:heme binding"/>
    <property type="evidence" value="ECO:0007669"/>
    <property type="project" value="InterPro"/>
</dbReference>
<dbReference type="InterPro" id="IPR009056">
    <property type="entry name" value="Cyt_c-like_dom"/>
</dbReference>
<feature type="signal peptide" evidence="6">
    <location>
        <begin position="1"/>
        <end position="18"/>
    </location>
</feature>
<feature type="chain" id="PRO_5028378479" evidence="6">
    <location>
        <begin position="19"/>
        <end position="150"/>
    </location>
</feature>
<evidence type="ECO:0000256" key="5">
    <source>
        <dbReference type="SAM" id="MobiDB-lite"/>
    </source>
</evidence>
<evidence type="ECO:0000259" key="7">
    <source>
        <dbReference type="PROSITE" id="PS51007"/>
    </source>
</evidence>
<keyword evidence="3 4" id="KW-0408">Iron</keyword>
<dbReference type="AlphaFoldDB" id="A0A7C3HFB0"/>
<evidence type="ECO:0000256" key="4">
    <source>
        <dbReference type="PROSITE-ProRule" id="PRU00433"/>
    </source>
</evidence>